<dbReference type="OrthoDB" id="26282at2759"/>
<feature type="region of interest" description="Disordered" evidence="4">
    <location>
        <begin position="943"/>
        <end position="963"/>
    </location>
</feature>
<protein>
    <recommendedName>
        <fullName evidence="3">mRNA 3'-end-processing protein RNA14</fullName>
    </recommendedName>
</protein>
<dbReference type="InterPro" id="IPR003107">
    <property type="entry name" value="HAT"/>
</dbReference>
<dbReference type="Gene3D" id="1.25.40.10">
    <property type="entry name" value="Tetratricopeptide repeat domain"/>
    <property type="match status" value="1"/>
</dbReference>
<dbReference type="InterPro" id="IPR008847">
    <property type="entry name" value="Suf"/>
</dbReference>
<evidence type="ECO:0000259" key="5">
    <source>
        <dbReference type="Pfam" id="PF05843"/>
    </source>
</evidence>
<evidence type="ECO:0000313" key="7">
    <source>
        <dbReference type="Proteomes" id="UP000245946"/>
    </source>
</evidence>
<sequence length="963" mass="105539">MADAASAPAEVPASQPVAEFAPAPEAAQSAGADAASSSAAASAGDVDATAAEAQEPSAVASADDAAASSVAQPEDAETSAQAEASGNADVDMSVGAEAQNIVAAVKAEDADGDDELNTPPPREEEPPQASAPLAVPEGSAAKQTRSPSPAQTGVKPIPTGPKAEDPASRGSNAEQRVQKNERDGEAWLGLIEDATARRDMDEIRERYEGFLKVFPNAARQWHAYISLEMSLSHSNFPRVEELFTRCLRTTPSVELWRLYLSYTRRVNPLPPAGGSGSEDGESERDKVRGIIEGAYEFALRFVGQSRDSGEVWREYLVLLKEREATSSWQQGQKMDDIRRAYQRAVAIPLASVEMIWREYDQYENSLNRITAKKFLAERSPAYMTARTALREMRSLTDTLFRPLLPKVPTWCASPADGPRPAYSSELSHREQAHVEGWKNYLVWEESNPLQLEDLPTLHGRVLMAYRKATMHMRFYPELWFMASRYAESAGRAEEAISWLKTGMEACPGSFLLHFAFAEQGEAAGQTTECGAMFTNLLTWVHGQIESLQAQLGEKLRKIDEEGEKALADAAAKRRDEGAADENVGGDERAETRRQDEGRAARKKLEEEAVKPSIEELKEAAALVWIKYMHFVRRTEGLRPCRAIFGRARKSPHCTWQVYEANALMEYHCSKEVGVATRVFEVALKVFGSDEAFVVRYLDFLISINDDNNARALFERTVGTFEPERARPLWDRWCDYEYSFGDRAAIQRLEQRLKEVYPDEPPVKRFVDRNTYMDLDVISTRDLGFQPLLAGASAADRAVAGAARVAPEPEAQAASGKREMNGDGEPAGAKRARLAEPAASTSDPRGRGASPQASARPPPPMRPQPGQPMQAGPPQPFQQQQPVAPPQPNYVMVHDVIRFFMSTLPSAASFGEPRVQADDVMECLRNSDLPIPGGGGGGPGMMAPSAPAGWGMRGRRGGMGRGRR</sequence>
<dbReference type="SUPFAM" id="SSF48452">
    <property type="entry name" value="TPR-like"/>
    <property type="match status" value="2"/>
</dbReference>
<dbReference type="PANTHER" id="PTHR19980">
    <property type="entry name" value="RNA CLEAVAGE STIMULATION FACTOR"/>
    <property type="match status" value="1"/>
</dbReference>
<organism evidence="6 7">
    <name type="scientific">Tilletiopsis washingtonensis</name>
    <dbReference type="NCBI Taxonomy" id="58919"/>
    <lineage>
        <taxon>Eukaryota</taxon>
        <taxon>Fungi</taxon>
        <taxon>Dikarya</taxon>
        <taxon>Basidiomycota</taxon>
        <taxon>Ustilaginomycotina</taxon>
        <taxon>Exobasidiomycetes</taxon>
        <taxon>Entylomatales</taxon>
        <taxon>Entylomatales incertae sedis</taxon>
        <taxon>Tilletiopsis</taxon>
    </lineage>
</organism>
<dbReference type="SMART" id="SM00386">
    <property type="entry name" value="HAT"/>
    <property type="match status" value="7"/>
</dbReference>
<dbReference type="AlphaFoldDB" id="A0A316Z9S3"/>
<evidence type="ECO:0000256" key="1">
    <source>
        <dbReference type="ARBA" id="ARBA00022737"/>
    </source>
</evidence>
<keyword evidence="3" id="KW-0963">Cytoplasm</keyword>
<keyword evidence="3" id="KW-0507">mRNA processing</keyword>
<dbReference type="Proteomes" id="UP000245946">
    <property type="component" value="Unassembled WGS sequence"/>
</dbReference>
<dbReference type="GO" id="GO:0180010">
    <property type="term" value="P:co-transcriptional mRNA 3'-end processing, cleavage and polyadenylation pathway"/>
    <property type="evidence" value="ECO:0007669"/>
    <property type="project" value="UniProtKB-UniRule"/>
</dbReference>
<feature type="domain" description="Suppressor of forked" evidence="5">
    <location>
        <begin position="171"/>
        <end position="782"/>
    </location>
</feature>
<dbReference type="InterPro" id="IPR045243">
    <property type="entry name" value="Rna14-like"/>
</dbReference>
<evidence type="ECO:0000256" key="3">
    <source>
        <dbReference type="RuleBase" id="RU369035"/>
    </source>
</evidence>
<dbReference type="InterPro" id="IPR011990">
    <property type="entry name" value="TPR-like_helical_dom_sf"/>
</dbReference>
<comment type="subcellular location">
    <subcellularLocation>
        <location evidence="3">Nucleus</location>
    </subcellularLocation>
    <subcellularLocation>
        <location evidence="3">Cytoplasm</location>
    </subcellularLocation>
    <text evidence="3">Nucleus and/or cytoplasm.</text>
</comment>
<dbReference type="Pfam" id="PF05843">
    <property type="entry name" value="Suf"/>
    <property type="match status" value="1"/>
</dbReference>
<evidence type="ECO:0000256" key="4">
    <source>
        <dbReference type="SAM" id="MobiDB-lite"/>
    </source>
</evidence>
<evidence type="ECO:0000313" key="6">
    <source>
        <dbReference type="EMBL" id="PWN98547.1"/>
    </source>
</evidence>
<dbReference type="GO" id="GO:0005634">
    <property type="term" value="C:nucleus"/>
    <property type="evidence" value="ECO:0007669"/>
    <property type="project" value="UniProtKB-SubCell"/>
</dbReference>
<dbReference type="GeneID" id="37269787"/>
<feature type="compositionally biased region" description="Low complexity" evidence="4">
    <location>
        <begin position="1"/>
        <end position="71"/>
    </location>
</feature>
<gene>
    <name evidence="6" type="ORF">FA09DRAFT_329601</name>
</gene>
<dbReference type="PANTHER" id="PTHR19980:SF0">
    <property type="entry name" value="CLEAVAGE STIMULATION FACTOR SUBUNIT 3"/>
    <property type="match status" value="1"/>
</dbReference>
<name>A0A316Z9S3_9BASI</name>
<feature type="region of interest" description="Disordered" evidence="4">
    <location>
        <begin position="802"/>
        <end position="886"/>
    </location>
</feature>
<keyword evidence="1" id="KW-0677">Repeat</keyword>
<dbReference type="GO" id="GO:0003729">
    <property type="term" value="F:mRNA binding"/>
    <property type="evidence" value="ECO:0007669"/>
    <property type="project" value="TreeGrafter"/>
</dbReference>
<dbReference type="STRING" id="58919.A0A316Z9S3"/>
<proteinExistence type="predicted"/>
<keyword evidence="7" id="KW-1185">Reference proteome</keyword>
<feature type="compositionally biased region" description="Basic residues" evidence="4">
    <location>
        <begin position="952"/>
        <end position="963"/>
    </location>
</feature>
<dbReference type="EMBL" id="KZ819291">
    <property type="protein sequence ID" value="PWN98547.1"/>
    <property type="molecule type" value="Genomic_DNA"/>
</dbReference>
<feature type="compositionally biased region" description="Pro residues" evidence="4">
    <location>
        <begin position="855"/>
        <end position="875"/>
    </location>
</feature>
<keyword evidence="2 3" id="KW-0539">Nucleus</keyword>
<feature type="compositionally biased region" description="Basic and acidic residues" evidence="4">
    <location>
        <begin position="585"/>
        <end position="604"/>
    </location>
</feature>
<accession>A0A316Z9S3</accession>
<feature type="region of interest" description="Disordered" evidence="4">
    <location>
        <begin position="1"/>
        <end position="181"/>
    </location>
</feature>
<dbReference type="RefSeq" id="XP_025598826.1">
    <property type="nucleotide sequence ID" value="XM_025742243.1"/>
</dbReference>
<feature type="compositionally biased region" description="Basic and acidic residues" evidence="4">
    <location>
        <begin position="567"/>
        <end position="577"/>
    </location>
</feature>
<comment type="function">
    <text evidence="3">Component of the cleavage factor IA (CFIA) complex, which is involved in the endonucleolytic cleavage during polyadenylation-dependent pre-mRNA 3'-end formation.</text>
</comment>
<reference evidence="6 7" key="1">
    <citation type="journal article" date="2018" name="Mol. Biol. Evol.">
        <title>Broad Genomic Sampling Reveals a Smut Pathogenic Ancestry of the Fungal Clade Ustilaginomycotina.</title>
        <authorList>
            <person name="Kijpornyongpan T."/>
            <person name="Mondo S.J."/>
            <person name="Barry K."/>
            <person name="Sandor L."/>
            <person name="Lee J."/>
            <person name="Lipzen A."/>
            <person name="Pangilinan J."/>
            <person name="LaButti K."/>
            <person name="Hainaut M."/>
            <person name="Henrissat B."/>
            <person name="Grigoriev I.V."/>
            <person name="Spatafora J.W."/>
            <person name="Aime M.C."/>
        </authorList>
    </citation>
    <scope>NUCLEOTIDE SEQUENCE [LARGE SCALE GENOMIC DNA]</scope>
    <source>
        <strain evidence="6 7">MCA 4186</strain>
    </source>
</reference>
<feature type="compositionally biased region" description="Polar residues" evidence="4">
    <location>
        <begin position="141"/>
        <end position="151"/>
    </location>
</feature>
<dbReference type="GO" id="GO:0005737">
    <property type="term" value="C:cytoplasm"/>
    <property type="evidence" value="ECO:0007669"/>
    <property type="project" value="UniProtKB-SubCell"/>
</dbReference>
<feature type="region of interest" description="Disordered" evidence="4">
    <location>
        <begin position="567"/>
        <end position="604"/>
    </location>
</feature>
<evidence type="ECO:0000256" key="2">
    <source>
        <dbReference type="ARBA" id="ARBA00023242"/>
    </source>
</evidence>